<proteinExistence type="predicted"/>
<keyword evidence="2" id="KW-1185">Reference proteome</keyword>
<dbReference type="EMBL" id="JANPWB010000004">
    <property type="protein sequence ID" value="KAJ1192117.1"/>
    <property type="molecule type" value="Genomic_DNA"/>
</dbReference>
<gene>
    <name evidence="1" type="ORF">NDU88_001429</name>
</gene>
<organism evidence="1 2">
    <name type="scientific">Pleurodeles waltl</name>
    <name type="common">Iberian ribbed newt</name>
    <dbReference type="NCBI Taxonomy" id="8319"/>
    <lineage>
        <taxon>Eukaryota</taxon>
        <taxon>Metazoa</taxon>
        <taxon>Chordata</taxon>
        <taxon>Craniata</taxon>
        <taxon>Vertebrata</taxon>
        <taxon>Euteleostomi</taxon>
        <taxon>Amphibia</taxon>
        <taxon>Batrachia</taxon>
        <taxon>Caudata</taxon>
        <taxon>Salamandroidea</taxon>
        <taxon>Salamandridae</taxon>
        <taxon>Pleurodelinae</taxon>
        <taxon>Pleurodeles</taxon>
    </lineage>
</organism>
<reference evidence="1" key="1">
    <citation type="journal article" date="2022" name="bioRxiv">
        <title>Sequencing and chromosome-scale assembly of the giantPleurodeles waltlgenome.</title>
        <authorList>
            <person name="Brown T."/>
            <person name="Elewa A."/>
            <person name="Iarovenko S."/>
            <person name="Subramanian E."/>
            <person name="Araus A.J."/>
            <person name="Petzold A."/>
            <person name="Susuki M."/>
            <person name="Suzuki K.-i.T."/>
            <person name="Hayashi T."/>
            <person name="Toyoda A."/>
            <person name="Oliveira C."/>
            <person name="Osipova E."/>
            <person name="Leigh N.D."/>
            <person name="Simon A."/>
            <person name="Yun M.H."/>
        </authorList>
    </citation>
    <scope>NUCLEOTIDE SEQUENCE</scope>
    <source>
        <strain evidence="1">20211129_DDA</strain>
        <tissue evidence="1">Liver</tissue>
    </source>
</reference>
<evidence type="ECO:0000313" key="2">
    <source>
        <dbReference type="Proteomes" id="UP001066276"/>
    </source>
</evidence>
<accession>A0AAV7UU61</accession>
<dbReference type="AlphaFoldDB" id="A0AAV7UU61"/>
<comment type="caution">
    <text evidence="1">The sequence shown here is derived from an EMBL/GenBank/DDBJ whole genome shotgun (WGS) entry which is preliminary data.</text>
</comment>
<protein>
    <submittedName>
        <fullName evidence="1">Uncharacterized protein</fullName>
    </submittedName>
</protein>
<name>A0AAV7UU61_PLEWA</name>
<evidence type="ECO:0000313" key="1">
    <source>
        <dbReference type="EMBL" id="KAJ1192117.1"/>
    </source>
</evidence>
<sequence>MEPNKVVQALKVLQDEGREDLIKEGVPEEAWVGLRRPKRLSSGGVMAVVIACSSPQKKFKKIKNKSAEGRKVTRSPELLQEVLPQASGLNEPIVVRGRGAGRCSRHSGVSLARRVAAGGRGAGHRGAVAVVQQQGTRRVEAHVRGVARGRLFSKQAQSPRESGAELNSPILEEGTLGGAFKMAATSEKVFPLTRTLEERQLGASAKMAARSAHVGEDVIVISDEETESQDKRRLVEGDNYLLSFGQLSGKVSRCVRGMHSLDSDVCQEVRDGNFGSQSVFKVGEQVEFVDQSGLVIRGMVCGQTSGDGSIGRAQVLMDFLLAGLDEGNSGCDAPRFSGGLSEVKVHREAGRPAGGQSVSVKVGAPLGHRREGRVKSGAVYPTARESVLSGSLGHSAGSVLEEQPFTSRGASARFESTEEEWLDCEEDVEEQVMPAVKSVAKRATQSVPEVVRGDRSGNRHRDVAVGNLPRGEELGLANFGFGRQVGVGSGANCGTGSGGYYQERVGSMYRFKLIPILELAQVVLGARMELVRFGLSGIPLFAGPKNRQLRGILVANCVWMVQRLKLVAWVRVG</sequence>
<dbReference type="Proteomes" id="UP001066276">
    <property type="component" value="Chromosome 2_2"/>
</dbReference>